<reference evidence="1" key="1">
    <citation type="submission" date="2021-06" db="EMBL/GenBank/DDBJ databases">
        <authorList>
            <person name="Kallberg Y."/>
            <person name="Tangrot J."/>
            <person name="Rosling A."/>
        </authorList>
    </citation>
    <scope>NUCLEOTIDE SEQUENCE</scope>
    <source>
        <strain evidence="1">AU212A</strain>
    </source>
</reference>
<evidence type="ECO:0000313" key="1">
    <source>
        <dbReference type="EMBL" id="CAG8704913.1"/>
    </source>
</evidence>
<dbReference type="EMBL" id="CAJVPM010040970">
    <property type="protein sequence ID" value="CAG8704913.1"/>
    <property type="molecule type" value="Genomic_DNA"/>
</dbReference>
<keyword evidence="2" id="KW-1185">Reference proteome</keyword>
<proteinExistence type="predicted"/>
<name>A0ACA9PJ36_9GLOM</name>
<gene>
    <name evidence="1" type="ORF">SCALOS_LOCUS10638</name>
</gene>
<evidence type="ECO:0000313" key="2">
    <source>
        <dbReference type="Proteomes" id="UP000789860"/>
    </source>
</evidence>
<protein>
    <submittedName>
        <fullName evidence="1">9513_t:CDS:1</fullName>
    </submittedName>
</protein>
<accession>A0ACA9PJ36</accession>
<dbReference type="Proteomes" id="UP000789860">
    <property type="component" value="Unassembled WGS sequence"/>
</dbReference>
<organism evidence="1 2">
    <name type="scientific">Scutellospora calospora</name>
    <dbReference type="NCBI Taxonomy" id="85575"/>
    <lineage>
        <taxon>Eukaryota</taxon>
        <taxon>Fungi</taxon>
        <taxon>Fungi incertae sedis</taxon>
        <taxon>Mucoromycota</taxon>
        <taxon>Glomeromycotina</taxon>
        <taxon>Glomeromycetes</taxon>
        <taxon>Diversisporales</taxon>
        <taxon>Gigasporaceae</taxon>
        <taxon>Scutellospora</taxon>
    </lineage>
</organism>
<sequence length="42" mass="4702">MHLPIEMNGKEDQAQIQITRAQLVQKQVAQVEEVVTEIGIGE</sequence>
<comment type="caution">
    <text evidence="1">The sequence shown here is derived from an EMBL/GenBank/DDBJ whole genome shotgun (WGS) entry which is preliminary data.</text>
</comment>
<feature type="non-terminal residue" evidence="1">
    <location>
        <position position="42"/>
    </location>
</feature>